<name>A0A6A3WR81_9STRA</name>
<feature type="compositionally biased region" description="Acidic residues" evidence="1">
    <location>
        <begin position="37"/>
        <end position="54"/>
    </location>
</feature>
<evidence type="ECO:0000313" key="8">
    <source>
        <dbReference type="Proteomes" id="UP000440367"/>
    </source>
</evidence>
<evidence type="ECO:0000313" key="9">
    <source>
        <dbReference type="Proteomes" id="UP000441208"/>
    </source>
</evidence>
<evidence type="ECO:0000313" key="2">
    <source>
        <dbReference type="EMBL" id="KAE9071941.1"/>
    </source>
</evidence>
<feature type="region of interest" description="Disordered" evidence="1">
    <location>
        <begin position="22"/>
        <end position="54"/>
    </location>
</feature>
<dbReference type="Proteomes" id="UP000440367">
    <property type="component" value="Unassembled WGS sequence"/>
</dbReference>
<reference evidence="6 7" key="1">
    <citation type="submission" date="2018-08" db="EMBL/GenBank/DDBJ databases">
        <title>Genomic investigation of the strawberry pathogen Phytophthora fragariae indicates pathogenicity is determined by transcriptional variation in three key races.</title>
        <authorList>
            <person name="Adams T.M."/>
            <person name="Armitage A.D."/>
            <person name="Sobczyk M.K."/>
            <person name="Bates H.J."/>
            <person name="Dunwell J.M."/>
            <person name="Nellist C.F."/>
            <person name="Harrison R.J."/>
        </authorList>
    </citation>
    <scope>NUCLEOTIDE SEQUENCE [LARGE SCALE GENOMIC DNA]</scope>
    <source>
        <strain evidence="5 7">A4</strain>
        <strain evidence="4 8">BC-1</strain>
        <strain evidence="3 6">NOV-27</strain>
        <strain evidence="2 9">NOV-71</strain>
    </source>
</reference>
<dbReference type="EMBL" id="QXFZ01003011">
    <property type="protein sequence ID" value="KAE9071941.1"/>
    <property type="molecule type" value="Genomic_DNA"/>
</dbReference>
<sequence>MNVSDSETSSVCGDDLLLMSDTSDYDAEVNSPTTSSDGDDVLDDGPADSSPDDTLEYELVSQLSLRSTRSNRETIYSCTTPGHASAPYAGMSASPIDRAPCVFALWQMATNSDSNAPVRTVMEKYDDNPEMLRKLPTATQIKSRDNYLRNKAENGWFVRTFAKLFEWARNKPGVWLLIYLASALSLTVPAPTWVPSCIETRNSGTSSSCCGVSTSKIIRRDSHNLGSAWSSLQGHSFGTSFTPTALKQKMAF</sequence>
<evidence type="ECO:0000313" key="5">
    <source>
        <dbReference type="EMBL" id="KAE9280023.1"/>
    </source>
</evidence>
<proteinExistence type="predicted"/>
<dbReference type="Proteomes" id="UP000433483">
    <property type="component" value="Unassembled WGS sequence"/>
</dbReference>
<dbReference type="AlphaFoldDB" id="A0A6A3WR81"/>
<evidence type="ECO:0000313" key="7">
    <source>
        <dbReference type="Proteomes" id="UP000437068"/>
    </source>
</evidence>
<dbReference type="EMBL" id="QXGB01003019">
    <property type="protein sequence ID" value="KAE9173330.1"/>
    <property type="molecule type" value="Genomic_DNA"/>
</dbReference>
<evidence type="ECO:0000313" key="3">
    <source>
        <dbReference type="EMBL" id="KAE9173330.1"/>
    </source>
</evidence>
<comment type="caution">
    <text evidence="4">The sequence shown here is derived from an EMBL/GenBank/DDBJ whole genome shotgun (WGS) entry which is preliminary data.</text>
</comment>
<evidence type="ECO:0000313" key="6">
    <source>
        <dbReference type="Proteomes" id="UP000433483"/>
    </source>
</evidence>
<evidence type="ECO:0000256" key="1">
    <source>
        <dbReference type="SAM" id="MobiDB-lite"/>
    </source>
</evidence>
<dbReference type="Proteomes" id="UP000441208">
    <property type="component" value="Unassembled WGS sequence"/>
</dbReference>
<protein>
    <submittedName>
        <fullName evidence="4">Uncharacterized protein</fullName>
    </submittedName>
</protein>
<gene>
    <name evidence="5" type="ORF">PF001_g24424</name>
    <name evidence="4" type="ORF">PF002_g25808</name>
    <name evidence="3" type="ORF">PF005_g26318</name>
    <name evidence="2" type="ORF">PF007_g26359</name>
</gene>
<dbReference type="EMBL" id="QXGD01002588">
    <property type="protein sequence ID" value="KAE9186687.1"/>
    <property type="molecule type" value="Genomic_DNA"/>
</dbReference>
<keyword evidence="6" id="KW-1185">Reference proteome</keyword>
<dbReference type="Proteomes" id="UP000437068">
    <property type="component" value="Unassembled WGS sequence"/>
</dbReference>
<accession>A0A6A3WR81</accession>
<evidence type="ECO:0000313" key="4">
    <source>
        <dbReference type="EMBL" id="KAE9186687.1"/>
    </source>
</evidence>
<organism evidence="4 8">
    <name type="scientific">Phytophthora fragariae</name>
    <dbReference type="NCBI Taxonomy" id="53985"/>
    <lineage>
        <taxon>Eukaryota</taxon>
        <taxon>Sar</taxon>
        <taxon>Stramenopiles</taxon>
        <taxon>Oomycota</taxon>
        <taxon>Peronosporomycetes</taxon>
        <taxon>Peronosporales</taxon>
        <taxon>Peronosporaceae</taxon>
        <taxon>Phytophthora</taxon>
    </lineage>
</organism>
<dbReference type="EMBL" id="QXGE01002678">
    <property type="protein sequence ID" value="KAE9280023.1"/>
    <property type="molecule type" value="Genomic_DNA"/>
</dbReference>